<keyword evidence="3" id="KW-1185">Reference proteome</keyword>
<dbReference type="EMBL" id="LGTZ01001046">
    <property type="protein sequence ID" value="OJD22478.1"/>
    <property type="molecule type" value="Genomic_DNA"/>
</dbReference>
<dbReference type="Gene3D" id="3.40.50.11350">
    <property type="match status" value="1"/>
</dbReference>
<keyword evidence="1" id="KW-0812">Transmembrane</keyword>
<organism evidence="2 3">
    <name type="scientific">Blastomyces percursus</name>
    <dbReference type="NCBI Taxonomy" id="1658174"/>
    <lineage>
        <taxon>Eukaryota</taxon>
        <taxon>Fungi</taxon>
        <taxon>Dikarya</taxon>
        <taxon>Ascomycota</taxon>
        <taxon>Pezizomycotina</taxon>
        <taxon>Eurotiomycetes</taxon>
        <taxon>Eurotiomycetidae</taxon>
        <taxon>Onygenales</taxon>
        <taxon>Ajellomycetaceae</taxon>
        <taxon>Blastomyces</taxon>
    </lineage>
</organism>
<keyword evidence="1" id="KW-0472">Membrane</keyword>
<accession>A0A1J9Q1K0</accession>
<reference evidence="2 3" key="1">
    <citation type="submission" date="2015-08" db="EMBL/GenBank/DDBJ databases">
        <title>Emmonsia species relationships and genome sequence.</title>
        <authorList>
            <person name="Cuomo C.A."/>
            <person name="Schwartz I.S."/>
            <person name="Kenyon C."/>
            <person name="De Hoog G.S."/>
            <person name="Govender N.P."/>
            <person name="Botha A."/>
            <person name="Moreno L."/>
            <person name="De Vries M."/>
            <person name="Munoz J.F."/>
            <person name="Stielow J.B."/>
        </authorList>
    </citation>
    <scope>NUCLEOTIDE SEQUENCE [LARGE SCALE GENOMIC DNA]</scope>
    <source>
        <strain evidence="2 3">EI222</strain>
    </source>
</reference>
<feature type="transmembrane region" description="Helical" evidence="1">
    <location>
        <begin position="405"/>
        <end position="423"/>
    </location>
</feature>
<sequence>MEVRDSSGNLCPRIENINISPKVTQRSQHLRLSPKKAVIDDRSFIIKIMRWPLRGLVLAAIILVTITLFYLHQWRQPPVHTGAQKYFTWDNPDFAYFNNQFILHLASAVNNPLPTRRLLSPGITCPAVRGVATSQLIPVTDVFDAAGLEQLGYDTRPQLATSLQNASTLVVDFASEITEAPEQVVRITAPSESYWQRSAFSFVRDSFVLPLRARPWRKAARFFSLSEPLDACVKDMLPDILPQAVALHIRTWPSDLSFGQKDPCHQNEIPVLRNVFGKCDWTGSYLYGNVKRTQLSPDQPVVIATDDREGEVIRDLVKLLDGRAHFMEMTHKCKEAIRAAHPEEEHEWRLATYWPIIEATALTRAESFIGSFWSTLSQLVAVRRSTKRTFFFQTRLQASIWDSRVAIGILVIAGITYVGYTYSRRILANRRNRLVATRKSEFAASP</sequence>
<comment type="caution">
    <text evidence="2">The sequence shown here is derived from an EMBL/GenBank/DDBJ whole genome shotgun (WGS) entry which is preliminary data.</text>
</comment>
<evidence type="ECO:0000313" key="2">
    <source>
        <dbReference type="EMBL" id="OJD22478.1"/>
    </source>
</evidence>
<protein>
    <submittedName>
        <fullName evidence="2">Uncharacterized protein</fullName>
    </submittedName>
</protein>
<evidence type="ECO:0000313" key="3">
    <source>
        <dbReference type="Proteomes" id="UP000242791"/>
    </source>
</evidence>
<dbReference type="VEuPathDB" id="FungiDB:ACJ73_06175"/>
<gene>
    <name evidence="2" type="ORF">ACJ73_06175</name>
</gene>
<proteinExistence type="predicted"/>
<dbReference type="AlphaFoldDB" id="A0A1J9Q1K0"/>
<keyword evidence="1" id="KW-1133">Transmembrane helix</keyword>
<dbReference type="OrthoDB" id="4421178at2759"/>
<name>A0A1J9Q1K0_9EURO</name>
<dbReference type="Proteomes" id="UP000242791">
    <property type="component" value="Unassembled WGS sequence"/>
</dbReference>
<feature type="transmembrane region" description="Helical" evidence="1">
    <location>
        <begin position="51"/>
        <end position="71"/>
    </location>
</feature>
<evidence type="ECO:0000256" key="1">
    <source>
        <dbReference type="SAM" id="Phobius"/>
    </source>
</evidence>